<dbReference type="AlphaFoldDB" id="E4Y247"/>
<feature type="region of interest" description="Disordered" evidence="1">
    <location>
        <begin position="255"/>
        <end position="284"/>
    </location>
</feature>
<feature type="region of interest" description="Disordered" evidence="1">
    <location>
        <begin position="461"/>
        <end position="524"/>
    </location>
</feature>
<gene>
    <name evidence="2" type="ORF">GSOID_T00016233001</name>
</gene>
<dbReference type="InterPro" id="IPR008160">
    <property type="entry name" value="Collagen"/>
</dbReference>
<name>E4Y247_OIKDI</name>
<feature type="compositionally biased region" description="Polar residues" evidence="1">
    <location>
        <begin position="260"/>
        <end position="278"/>
    </location>
</feature>
<keyword evidence="3" id="KW-1185">Reference proteome</keyword>
<evidence type="ECO:0000256" key="1">
    <source>
        <dbReference type="SAM" id="MobiDB-lite"/>
    </source>
</evidence>
<dbReference type="Proteomes" id="UP000001307">
    <property type="component" value="Unassembled WGS sequence"/>
</dbReference>
<proteinExistence type="predicted"/>
<reference evidence="2" key="1">
    <citation type="journal article" date="2010" name="Science">
        <title>Plasticity of animal genome architecture unmasked by rapid evolution of a pelagic tunicate.</title>
        <authorList>
            <person name="Denoeud F."/>
            <person name="Henriet S."/>
            <person name="Mungpakdee S."/>
            <person name="Aury J.M."/>
            <person name="Da Silva C."/>
            <person name="Brinkmann H."/>
            <person name="Mikhaleva J."/>
            <person name="Olsen L.C."/>
            <person name="Jubin C."/>
            <person name="Canestro C."/>
            <person name="Bouquet J.M."/>
            <person name="Danks G."/>
            <person name="Poulain J."/>
            <person name="Campsteijn C."/>
            <person name="Adamski M."/>
            <person name="Cross I."/>
            <person name="Yadetie F."/>
            <person name="Muffato M."/>
            <person name="Louis A."/>
            <person name="Butcher S."/>
            <person name="Tsagkogeorga G."/>
            <person name="Konrad A."/>
            <person name="Singh S."/>
            <person name="Jensen M.F."/>
            <person name="Cong E.H."/>
            <person name="Eikeseth-Otteraa H."/>
            <person name="Noel B."/>
            <person name="Anthouard V."/>
            <person name="Porcel B.M."/>
            <person name="Kachouri-Lafond R."/>
            <person name="Nishino A."/>
            <person name="Ugolini M."/>
            <person name="Chourrout P."/>
            <person name="Nishida H."/>
            <person name="Aasland R."/>
            <person name="Huzurbazar S."/>
            <person name="Westhof E."/>
            <person name="Delsuc F."/>
            <person name="Lehrach H."/>
            <person name="Reinhardt R."/>
            <person name="Weissenbach J."/>
            <person name="Roy S.W."/>
            <person name="Artiguenave F."/>
            <person name="Postlethwait J.H."/>
            <person name="Manak J.R."/>
            <person name="Thompson E.M."/>
            <person name="Jaillon O."/>
            <person name="Du Pasquier L."/>
            <person name="Boudinot P."/>
            <person name="Liberles D.A."/>
            <person name="Volff J.N."/>
            <person name="Philippe H."/>
            <person name="Lenhard B."/>
            <person name="Roest Crollius H."/>
            <person name="Wincker P."/>
            <person name="Chourrout D."/>
        </authorList>
    </citation>
    <scope>NUCLEOTIDE SEQUENCE [LARGE SCALE GENOMIC DNA]</scope>
</reference>
<sequence length="524" mass="57114">MSAQLDIEFEKEIKSGKKVFEAILTELGLDSLNRTLREIDSSIFLYVKKRTSSFELLKELKHIEQGPKMNDMKLTTSSPQSFQTDFTETTVAITQEKTRKISSVVSDTTTEAPALAAVEINEVINEGNSEIEDIFISKNDQFSADNVENQEIKTTQITFSDDLFDDDGEVFFDKLVTELLTTTSPHSTTRYSFDPITLLDSENDPSSFVTEKTSEGSADEKLIEVPGVYEIGHSSGDFSDKSVIHDDVYVEENSGEGSGLNLSFTNDNENASATTNEAFSERETTPSTFIDSFTQFLSTETATFAAPKSTVASVASSSSTDSVRNTTNSALLSSTEITTASLILPTKKIIGELEGSGDLFYDEVSDDEEFSSSKGCGCKPKDIIESDDFASYMERIHANYRKELDSLVSGITLLHNEIDLLKLQLEVASSYPVSSKASTLAIIRHHVMKYHDPSTAPYPYNNIIGPPGSPGAPGIQGERGYPGIQGPPGNPGPQGPPGEKGDLGDPGFGNVQNFPKSDWPDYNV</sequence>
<dbReference type="Pfam" id="PF01391">
    <property type="entry name" value="Collagen"/>
    <property type="match status" value="1"/>
</dbReference>
<accession>E4Y247</accession>
<dbReference type="EMBL" id="FN653756">
    <property type="protein sequence ID" value="CBY15941.1"/>
    <property type="molecule type" value="Genomic_DNA"/>
</dbReference>
<evidence type="ECO:0000313" key="2">
    <source>
        <dbReference type="EMBL" id="CBY15941.1"/>
    </source>
</evidence>
<organism evidence="2">
    <name type="scientific">Oikopleura dioica</name>
    <name type="common">Tunicate</name>
    <dbReference type="NCBI Taxonomy" id="34765"/>
    <lineage>
        <taxon>Eukaryota</taxon>
        <taxon>Metazoa</taxon>
        <taxon>Chordata</taxon>
        <taxon>Tunicata</taxon>
        <taxon>Appendicularia</taxon>
        <taxon>Copelata</taxon>
        <taxon>Oikopleuridae</taxon>
        <taxon>Oikopleura</taxon>
    </lineage>
</organism>
<protein>
    <submittedName>
        <fullName evidence="2">Uncharacterized protein</fullName>
    </submittedName>
</protein>
<evidence type="ECO:0000313" key="3">
    <source>
        <dbReference type="Proteomes" id="UP000001307"/>
    </source>
</evidence>
<dbReference type="InParanoid" id="E4Y247"/>